<sequence length="229" mass="24567">MVSPEDQQVDALMLRQRQDMYLANHYTTAHITVVSVALGVAGISAASLLSSSPPFAEVHALLAVLWIVSLLATTVAFAGAMIGSITLPPRVPAVVDLGPPLLLALCEFLLFSILAYQVTGLSSPRALLIGWWFTFGAYGMLAAGQVWRVHHLVDPRTFARFRPRLRDDIWKAAGTGVFGTVIGTIHALTPRLPQALEFAFAALAGLAMVVALTSHSLSASQLRTDLGRR</sequence>
<name>A0A8J7KDB5_9ACTN</name>
<keyword evidence="1" id="KW-0812">Transmembrane</keyword>
<keyword evidence="1" id="KW-0472">Membrane</keyword>
<dbReference type="EMBL" id="JADOUF010000001">
    <property type="protein sequence ID" value="MBG6133875.1"/>
    <property type="molecule type" value="Genomic_DNA"/>
</dbReference>
<feature type="transmembrane region" description="Helical" evidence="1">
    <location>
        <begin position="128"/>
        <end position="149"/>
    </location>
</feature>
<evidence type="ECO:0000256" key="1">
    <source>
        <dbReference type="SAM" id="Phobius"/>
    </source>
</evidence>
<protein>
    <submittedName>
        <fullName evidence="2">Uncharacterized protein</fullName>
    </submittedName>
</protein>
<dbReference type="AlphaFoldDB" id="A0A8J7KDB5"/>
<evidence type="ECO:0000313" key="2">
    <source>
        <dbReference type="EMBL" id="MBG6133875.1"/>
    </source>
</evidence>
<feature type="transmembrane region" description="Helical" evidence="1">
    <location>
        <begin position="97"/>
        <end position="116"/>
    </location>
</feature>
<dbReference type="Proteomes" id="UP000622552">
    <property type="component" value="Unassembled WGS sequence"/>
</dbReference>
<accession>A0A8J7KDB5</accession>
<feature type="transmembrane region" description="Helical" evidence="1">
    <location>
        <begin position="169"/>
        <end position="188"/>
    </location>
</feature>
<dbReference type="RefSeq" id="WP_197001183.1">
    <property type="nucleotide sequence ID" value="NZ_BONS01000032.1"/>
</dbReference>
<keyword evidence="1" id="KW-1133">Transmembrane helix</keyword>
<comment type="caution">
    <text evidence="2">The sequence shown here is derived from an EMBL/GenBank/DDBJ whole genome shotgun (WGS) entry which is preliminary data.</text>
</comment>
<feature type="transmembrane region" description="Helical" evidence="1">
    <location>
        <begin position="61"/>
        <end position="85"/>
    </location>
</feature>
<organism evidence="2 3">
    <name type="scientific">Longispora fulva</name>
    <dbReference type="NCBI Taxonomy" id="619741"/>
    <lineage>
        <taxon>Bacteria</taxon>
        <taxon>Bacillati</taxon>
        <taxon>Actinomycetota</taxon>
        <taxon>Actinomycetes</taxon>
        <taxon>Micromonosporales</taxon>
        <taxon>Micromonosporaceae</taxon>
        <taxon>Longispora</taxon>
    </lineage>
</organism>
<feature type="transmembrane region" description="Helical" evidence="1">
    <location>
        <begin position="195"/>
        <end position="217"/>
    </location>
</feature>
<reference evidence="2" key="1">
    <citation type="submission" date="2020-11" db="EMBL/GenBank/DDBJ databases">
        <title>Sequencing the genomes of 1000 actinobacteria strains.</title>
        <authorList>
            <person name="Klenk H.-P."/>
        </authorList>
    </citation>
    <scope>NUCLEOTIDE SEQUENCE</scope>
    <source>
        <strain evidence="2">DSM 45356</strain>
    </source>
</reference>
<proteinExistence type="predicted"/>
<gene>
    <name evidence="2" type="ORF">IW245_000069</name>
</gene>
<keyword evidence="3" id="KW-1185">Reference proteome</keyword>
<feature type="transmembrane region" description="Helical" evidence="1">
    <location>
        <begin position="29"/>
        <end position="49"/>
    </location>
</feature>
<evidence type="ECO:0000313" key="3">
    <source>
        <dbReference type="Proteomes" id="UP000622552"/>
    </source>
</evidence>